<sequence>MSFMAGLIRYWEIDLLRGVAVLMMVGFHALYDLAFFSGARVVDLRSGGISLIAEATASIFLLLVGVSLAISTARDGGGLRLLRRGIGIFSWGMGVTLSTLLLLGEGFVVFGVLHLIGITIILSIPLADRPRLALPLGVGAIAAGLILRGQAVASPWLLPLGLVPSGFYSVDYFPILPWSGVVLVGIFLGGLLYPGGERRCPLPKTPPPSPARGICALGRCSLPIYLLHQPILIVSMELLGVIEAGEALAPNLL</sequence>
<keyword evidence="1" id="KW-0812">Transmembrane</keyword>
<evidence type="ECO:0000313" key="4">
    <source>
        <dbReference type="Proteomes" id="UP000005877"/>
    </source>
</evidence>
<feature type="transmembrane region" description="Helical" evidence="1">
    <location>
        <begin position="81"/>
        <end position="101"/>
    </location>
</feature>
<dbReference type="InterPro" id="IPR012429">
    <property type="entry name" value="HGSNAT_cat"/>
</dbReference>
<keyword evidence="4" id="KW-1185">Reference proteome</keyword>
<dbReference type="Pfam" id="PF07786">
    <property type="entry name" value="HGSNAT_cat"/>
    <property type="match status" value="1"/>
</dbReference>
<feature type="transmembrane region" description="Helical" evidence="1">
    <location>
        <begin position="107"/>
        <end position="126"/>
    </location>
</feature>
<feature type="transmembrane region" description="Helical" evidence="1">
    <location>
        <begin position="172"/>
        <end position="193"/>
    </location>
</feature>
<evidence type="ECO:0000259" key="2">
    <source>
        <dbReference type="Pfam" id="PF07786"/>
    </source>
</evidence>
<dbReference type="STRING" id="1110509.Mhar_1774"/>
<dbReference type="AlphaFoldDB" id="G7WQY9"/>
<organism evidence="3 4">
    <name type="scientific">Methanothrix harundinacea (strain 6Ac)</name>
    <name type="common">Methanosaeta harundinacea</name>
    <dbReference type="NCBI Taxonomy" id="1110509"/>
    <lineage>
        <taxon>Archaea</taxon>
        <taxon>Methanobacteriati</taxon>
        <taxon>Methanobacteriota</taxon>
        <taxon>Stenosarchaea group</taxon>
        <taxon>Methanomicrobia</taxon>
        <taxon>Methanotrichales</taxon>
        <taxon>Methanotrichaceae</taxon>
        <taxon>Methanothrix</taxon>
    </lineage>
</organism>
<dbReference type="EMBL" id="CP003117">
    <property type="protein sequence ID" value="AET65132.1"/>
    <property type="molecule type" value="Genomic_DNA"/>
</dbReference>
<dbReference type="KEGG" id="mhi:Mhar_1774"/>
<dbReference type="PATRIC" id="fig|1110509.7.peg.1971"/>
<dbReference type="Proteomes" id="UP000005877">
    <property type="component" value="Chromosome"/>
</dbReference>
<keyword evidence="1" id="KW-1133">Transmembrane helix</keyword>
<name>G7WQY9_METH6</name>
<evidence type="ECO:0000313" key="3">
    <source>
        <dbReference type="EMBL" id="AET65132.1"/>
    </source>
</evidence>
<accession>G7WQY9</accession>
<dbReference type="HOGENOM" id="CLU_067755_0_1_2"/>
<evidence type="ECO:0000256" key="1">
    <source>
        <dbReference type="SAM" id="Phobius"/>
    </source>
</evidence>
<feature type="domain" description="Heparan-alpha-glucosaminide N-acetyltransferase catalytic" evidence="2">
    <location>
        <begin position="9"/>
        <end position="230"/>
    </location>
</feature>
<proteinExistence type="predicted"/>
<protein>
    <recommendedName>
        <fullName evidence="2">Heparan-alpha-glucosaminide N-acetyltransferase catalytic domain-containing protein</fullName>
    </recommendedName>
</protein>
<gene>
    <name evidence="3" type="ordered locus">Mhar_1774</name>
</gene>
<feature type="transmembrane region" description="Helical" evidence="1">
    <location>
        <begin position="15"/>
        <end position="36"/>
    </location>
</feature>
<keyword evidence="1" id="KW-0472">Membrane</keyword>
<feature type="transmembrane region" description="Helical" evidence="1">
    <location>
        <begin position="48"/>
        <end position="69"/>
    </location>
</feature>
<reference evidence="3 4" key="1">
    <citation type="journal article" date="2012" name="PLoS ONE">
        <title>The genome characteristics and predicted function of methyl-group oxidation pathway in the obligate aceticlastic methanogens, Methanosaeta spp.</title>
        <authorList>
            <person name="Zhu J."/>
            <person name="Zheng H."/>
            <person name="Ai G."/>
            <person name="Zhang G."/>
            <person name="Liu D."/>
            <person name="Liu X."/>
            <person name="Dong X."/>
        </authorList>
    </citation>
    <scope>NUCLEOTIDE SEQUENCE [LARGE SCALE GENOMIC DNA]</scope>
    <source>
        <strain evidence="3 4">6Ac</strain>
    </source>
</reference>
<feature type="transmembrane region" description="Helical" evidence="1">
    <location>
        <begin position="133"/>
        <end position="152"/>
    </location>
</feature>